<dbReference type="HOGENOM" id="CLU_179928_3_0_6"/>
<accession>A1U7P2</accession>
<protein>
    <submittedName>
        <fullName evidence="1">Putative SinR-like protein</fullName>
    </submittedName>
</protein>
<proteinExistence type="predicted"/>
<dbReference type="EMBL" id="CP000515">
    <property type="protein sequence ID" value="ABM21011.1"/>
    <property type="molecule type" value="Genomic_DNA"/>
</dbReference>
<gene>
    <name evidence="1" type="ordered locus">Maqu_4158</name>
</gene>
<evidence type="ECO:0000313" key="2">
    <source>
        <dbReference type="Proteomes" id="UP000000998"/>
    </source>
</evidence>
<dbReference type="AlphaFoldDB" id="A1U7P2"/>
<evidence type="ECO:0000313" key="1">
    <source>
        <dbReference type="EMBL" id="ABM21011.1"/>
    </source>
</evidence>
<dbReference type="Proteomes" id="UP000000998">
    <property type="component" value="Plasmid pMAQU01"/>
</dbReference>
<reference evidence="2" key="1">
    <citation type="journal article" date="2011" name="Appl. Environ. Microbiol.">
        <title>Genomic potential of Marinobacter aquaeolei, a biogeochemical 'opportunitroph'.</title>
        <authorList>
            <person name="Singer E."/>
            <person name="Webb E.A."/>
            <person name="Nelson W.C."/>
            <person name="Heidelberg J.F."/>
            <person name="Ivanova N."/>
            <person name="Pati A."/>
            <person name="Edwards K.J."/>
        </authorList>
    </citation>
    <scope>NUCLEOTIDE SEQUENCE [LARGE SCALE GENOMIC DNA]</scope>
    <source>
        <strain evidence="2">ATCC 700491 / DSM 11845 / VT8</strain>
    </source>
</reference>
<geneLocation type="plasmid" evidence="1 2">
    <name>pMAQU01</name>
</geneLocation>
<sequence>MPIYAISYDLHSPGQKYQRVKKAIESCGDSIKPMESFWLVDSNLTYSQISEKVRQAHDANDRHLVMRMSREYQGWLTQDAWDWINRRQHKLAA</sequence>
<keyword evidence="1" id="KW-0614">Plasmid</keyword>
<dbReference type="KEGG" id="maq:Maqu_4158"/>
<name>A1U7P2_MARN8</name>
<organism evidence="1 2">
    <name type="scientific">Marinobacter nauticus (strain ATCC 700491 / DSM 11845 / VT8)</name>
    <name type="common">Marinobacter aquaeolei</name>
    <dbReference type="NCBI Taxonomy" id="351348"/>
    <lineage>
        <taxon>Bacteria</taxon>
        <taxon>Pseudomonadati</taxon>
        <taxon>Pseudomonadota</taxon>
        <taxon>Gammaproteobacteria</taxon>
        <taxon>Pseudomonadales</taxon>
        <taxon>Marinobacteraceae</taxon>
        <taxon>Marinobacter</taxon>
    </lineage>
</organism>